<keyword evidence="3" id="KW-1185">Reference proteome</keyword>
<gene>
    <name evidence="2" type="ORF">Rsub_01480</name>
</gene>
<keyword evidence="2" id="KW-0645">Protease</keyword>
<proteinExistence type="predicted"/>
<dbReference type="Pfam" id="PF12576">
    <property type="entry name" value="DUF3754"/>
    <property type="match status" value="1"/>
</dbReference>
<dbReference type="PANTHER" id="PTHR33645:SF11">
    <property type="entry name" value="AMINOPEPTIDASE (DUF3754)"/>
    <property type="match status" value="1"/>
</dbReference>
<feature type="region of interest" description="Disordered" evidence="1">
    <location>
        <begin position="227"/>
        <end position="257"/>
    </location>
</feature>
<dbReference type="Proteomes" id="UP000247498">
    <property type="component" value="Unassembled WGS sequence"/>
</dbReference>
<dbReference type="FunCoup" id="A0A2V0NN52">
    <property type="interactions" value="306"/>
</dbReference>
<dbReference type="PANTHER" id="PTHR33645">
    <property type="entry name" value="AMINOPEPTIDASE (DUF3754)"/>
    <property type="match status" value="1"/>
</dbReference>
<comment type="caution">
    <text evidence="2">The sequence shown here is derived from an EMBL/GenBank/DDBJ whole genome shotgun (WGS) entry which is preliminary data.</text>
</comment>
<dbReference type="InterPro" id="IPR022227">
    <property type="entry name" value="DUF3754"/>
</dbReference>
<evidence type="ECO:0000313" key="2">
    <source>
        <dbReference type="EMBL" id="GBF88981.1"/>
    </source>
</evidence>
<feature type="region of interest" description="Disordered" evidence="1">
    <location>
        <begin position="644"/>
        <end position="713"/>
    </location>
</feature>
<evidence type="ECO:0000313" key="3">
    <source>
        <dbReference type="Proteomes" id="UP000247498"/>
    </source>
</evidence>
<keyword evidence="2" id="KW-0378">Hydrolase</keyword>
<dbReference type="OrthoDB" id="2020015at2759"/>
<accession>A0A2V0NN52</accession>
<dbReference type="GO" id="GO:0004177">
    <property type="term" value="F:aminopeptidase activity"/>
    <property type="evidence" value="ECO:0007669"/>
    <property type="project" value="UniProtKB-KW"/>
</dbReference>
<keyword evidence="2" id="KW-0031">Aminopeptidase</keyword>
<dbReference type="InParanoid" id="A0A2V0NN52"/>
<feature type="compositionally biased region" description="Low complexity" evidence="1">
    <location>
        <begin position="658"/>
        <end position="687"/>
    </location>
</feature>
<protein>
    <submittedName>
        <fullName evidence="2">Aminopeptidase</fullName>
    </submittedName>
</protein>
<dbReference type="AlphaFoldDB" id="A0A2V0NN52"/>
<reference evidence="2 3" key="1">
    <citation type="journal article" date="2018" name="Sci. Rep.">
        <title>Raphidocelis subcapitata (=Pseudokirchneriella subcapitata) provides an insight into genome evolution and environmental adaptations in the Sphaeropleales.</title>
        <authorList>
            <person name="Suzuki S."/>
            <person name="Yamaguchi H."/>
            <person name="Nakajima N."/>
            <person name="Kawachi M."/>
        </authorList>
    </citation>
    <scope>NUCLEOTIDE SEQUENCE [LARGE SCALE GENOMIC DNA]</scope>
    <source>
        <strain evidence="2 3">NIES-35</strain>
    </source>
</reference>
<dbReference type="STRING" id="307507.A0A2V0NN52"/>
<name>A0A2V0NN52_9CHLO</name>
<dbReference type="EMBL" id="BDRX01000007">
    <property type="protein sequence ID" value="GBF88981.1"/>
    <property type="molecule type" value="Genomic_DNA"/>
</dbReference>
<evidence type="ECO:0000256" key="1">
    <source>
        <dbReference type="SAM" id="MobiDB-lite"/>
    </source>
</evidence>
<organism evidence="2 3">
    <name type="scientific">Raphidocelis subcapitata</name>
    <dbReference type="NCBI Taxonomy" id="307507"/>
    <lineage>
        <taxon>Eukaryota</taxon>
        <taxon>Viridiplantae</taxon>
        <taxon>Chlorophyta</taxon>
        <taxon>core chlorophytes</taxon>
        <taxon>Chlorophyceae</taxon>
        <taxon>CS clade</taxon>
        <taxon>Sphaeropleales</taxon>
        <taxon>Selenastraceae</taxon>
        <taxon>Raphidocelis</taxon>
    </lineage>
</organism>
<sequence>MSNQRDAAGGGRVNTLVMPPEKHISVPKEELRLALKNRLELSDRGHFDDLVKLMEGVASFDFVDLKHRMRSNFLPFGSGARNKAYLAGLGRELTPEDLDDKELEFLCDTYDVLRASHYHLLTRDEWRIAQSESFQLNLPLEVEWGYMDGAMTKRFWAAPGKRELRDRLPDEVADHILVFHRGVGTARLKGLLIEEKLDLLTEYTVMRVLDKIIALLPSFVWRRPAAAPAPGAGRRSGGGRAASAASGRDAPSRCDSALGGEMQGETYVASNHKYAKAVERVTLKRLCPTVLTLLKAFPKTLELQEPTFRDVVVVYRRAIHDKKDQKPAGEEAEQSQEERVQHLLNARNIYIKVFGETPMADVEIIFPSKRVHVKPFQLINLLITTVTALVTGALMLARAGKELSVNALWTAASLVLTRCFQVYSQAQTQKSQMQHDMCATLYDKMQDSQEGVVTAIMEEMADQQFKQMLLAYMLLLLKDRALKEDELDSLCEEFLVRDFEHRIDFQVQDSLPRLERWGLVARTDQGKIAALSMPQAIDVLAASWSVAYKALGSGNDAAGIPTADLLSGRASRFGSGTDAFSRSLLDPDAAARRGVFAKAKGKLANTFKSGFGGRGSFTGRGSGGGGADVAAAAAAATAGSDYASALTPTPEDEGAEVSSRAAAAAAAARRGAPSPAPAESVGEAGSSVSGGGGQEESRRPPSGLYQRKSNRVA</sequence>